<evidence type="ECO:0000313" key="3">
    <source>
        <dbReference type="Proteomes" id="UP000008207"/>
    </source>
</evidence>
<name>B8IE03_METNO</name>
<gene>
    <name evidence="2" type="ordered locus">Mnod_2586</name>
</gene>
<evidence type="ECO:0000313" key="2">
    <source>
        <dbReference type="EMBL" id="ACL57549.1"/>
    </source>
</evidence>
<dbReference type="Proteomes" id="UP000008207">
    <property type="component" value="Chromosome"/>
</dbReference>
<sequence>MTEDAHAIVRILNQWADEGGTCLQRIYLFGSTVRGDPNPGDIDVRIFKDRDVQPEDAAGIMWWLNQEATDFPELRQRLPRTLSMILWNNADADPFIIRGAADPIYTEGRVICVLTPRVKP</sequence>
<dbReference type="SUPFAM" id="SSF81301">
    <property type="entry name" value="Nucleotidyltransferase"/>
    <property type="match status" value="1"/>
</dbReference>
<accession>B8IE03</accession>
<dbReference type="EMBL" id="CP001349">
    <property type="protein sequence ID" value="ACL57549.1"/>
    <property type="molecule type" value="Genomic_DNA"/>
</dbReference>
<dbReference type="RefSeq" id="WP_015929228.1">
    <property type="nucleotide sequence ID" value="NC_011894.1"/>
</dbReference>
<organism evidence="2 3">
    <name type="scientific">Methylobacterium nodulans (strain LMG 21967 / CNCM I-2342 / ORS 2060)</name>
    <dbReference type="NCBI Taxonomy" id="460265"/>
    <lineage>
        <taxon>Bacteria</taxon>
        <taxon>Pseudomonadati</taxon>
        <taxon>Pseudomonadota</taxon>
        <taxon>Alphaproteobacteria</taxon>
        <taxon>Hyphomicrobiales</taxon>
        <taxon>Methylobacteriaceae</taxon>
        <taxon>Methylobacterium</taxon>
    </lineage>
</organism>
<dbReference type="Pfam" id="PF01909">
    <property type="entry name" value="NTP_transf_2"/>
    <property type="match status" value="1"/>
</dbReference>
<feature type="domain" description="Polymerase nucleotidyl transferase" evidence="1">
    <location>
        <begin position="11"/>
        <end position="59"/>
    </location>
</feature>
<dbReference type="OrthoDB" id="559450at2"/>
<evidence type="ECO:0000259" key="1">
    <source>
        <dbReference type="Pfam" id="PF01909"/>
    </source>
</evidence>
<dbReference type="GO" id="GO:0016779">
    <property type="term" value="F:nucleotidyltransferase activity"/>
    <property type="evidence" value="ECO:0007669"/>
    <property type="project" value="InterPro"/>
</dbReference>
<dbReference type="HOGENOM" id="CLU_2046952_0_0_5"/>
<dbReference type="CDD" id="cd05403">
    <property type="entry name" value="NT_KNTase_like"/>
    <property type="match status" value="1"/>
</dbReference>
<dbReference type="Gene3D" id="3.30.460.10">
    <property type="entry name" value="Beta Polymerase, domain 2"/>
    <property type="match status" value="1"/>
</dbReference>
<keyword evidence="3" id="KW-1185">Reference proteome</keyword>
<protein>
    <recommendedName>
        <fullName evidence="1">Polymerase nucleotidyl transferase domain-containing protein</fullName>
    </recommendedName>
</protein>
<proteinExistence type="predicted"/>
<dbReference type="InterPro" id="IPR043519">
    <property type="entry name" value="NT_sf"/>
</dbReference>
<reference evidence="2 3" key="1">
    <citation type="submission" date="2009-01" db="EMBL/GenBank/DDBJ databases">
        <title>Complete sequence of chromosome of Methylobacterium nodulans ORS 2060.</title>
        <authorList>
            <consortium name="US DOE Joint Genome Institute"/>
            <person name="Lucas S."/>
            <person name="Copeland A."/>
            <person name="Lapidus A."/>
            <person name="Glavina del Rio T."/>
            <person name="Dalin E."/>
            <person name="Tice H."/>
            <person name="Bruce D."/>
            <person name="Goodwin L."/>
            <person name="Pitluck S."/>
            <person name="Sims D."/>
            <person name="Brettin T."/>
            <person name="Detter J.C."/>
            <person name="Han C."/>
            <person name="Larimer F."/>
            <person name="Land M."/>
            <person name="Hauser L."/>
            <person name="Kyrpides N."/>
            <person name="Ivanova N."/>
            <person name="Marx C.J."/>
            <person name="Richardson P."/>
        </authorList>
    </citation>
    <scope>NUCLEOTIDE SEQUENCE [LARGE SCALE GENOMIC DNA]</scope>
    <source>
        <strain evidence="3">LMG 21967 / CNCM I-2342 / ORS 2060</strain>
    </source>
</reference>
<dbReference type="eggNOG" id="COG1708">
    <property type="taxonomic scope" value="Bacteria"/>
</dbReference>
<dbReference type="AlphaFoldDB" id="B8IE03"/>
<dbReference type="InterPro" id="IPR002934">
    <property type="entry name" value="Polymerase_NTP_transf_dom"/>
</dbReference>
<dbReference type="KEGG" id="mno:Mnod_2586"/>